<keyword evidence="14" id="KW-1185">Reference proteome</keyword>
<dbReference type="EnsemblMetazoa" id="XM_038192594.1">
    <property type="protein sequence ID" value="XP_038048522.1"/>
    <property type="gene ID" value="LOC119722462"/>
</dbReference>
<evidence type="ECO:0000256" key="12">
    <source>
        <dbReference type="SAM" id="Phobius"/>
    </source>
</evidence>
<comment type="similarity">
    <text evidence="2">Belongs to the glycosyltransferase 29 family.</text>
</comment>
<name>A0A913Z9R4_PATMI</name>
<evidence type="ECO:0000256" key="11">
    <source>
        <dbReference type="SAM" id="MobiDB-lite"/>
    </source>
</evidence>
<dbReference type="GO" id="GO:0000139">
    <property type="term" value="C:Golgi membrane"/>
    <property type="evidence" value="ECO:0007669"/>
    <property type="project" value="UniProtKB-SubCell"/>
</dbReference>
<dbReference type="Gene3D" id="3.90.1480.20">
    <property type="entry name" value="Glycosyl transferase family 29"/>
    <property type="match status" value="1"/>
</dbReference>
<proteinExistence type="inferred from homology"/>
<dbReference type="GO" id="GO:0008373">
    <property type="term" value="F:sialyltransferase activity"/>
    <property type="evidence" value="ECO:0007669"/>
    <property type="project" value="InterPro"/>
</dbReference>
<dbReference type="RefSeq" id="XP_038048523.1">
    <property type="nucleotide sequence ID" value="XM_038192595.1"/>
</dbReference>
<dbReference type="InterPro" id="IPR038578">
    <property type="entry name" value="GT29-like_sf"/>
</dbReference>
<dbReference type="PANTHER" id="PTHR23136:SF12">
    <property type="entry name" value="ALPHA-2,6-SIALYLTRANSFERASE"/>
    <property type="match status" value="1"/>
</dbReference>
<feature type="region of interest" description="Disordered" evidence="11">
    <location>
        <begin position="89"/>
        <end position="173"/>
    </location>
</feature>
<keyword evidence="10" id="KW-0325">Glycoprotein</keyword>
<dbReference type="Pfam" id="PF00777">
    <property type="entry name" value="Glyco_transf_29"/>
    <property type="match status" value="1"/>
</dbReference>
<comment type="subcellular location">
    <subcellularLocation>
        <location evidence="1">Golgi apparatus membrane</location>
        <topology evidence="1">Single-pass type II membrane protein</topology>
    </subcellularLocation>
</comment>
<dbReference type="AlphaFoldDB" id="A0A913Z9R4"/>
<evidence type="ECO:0000256" key="6">
    <source>
        <dbReference type="ARBA" id="ARBA00022968"/>
    </source>
</evidence>
<dbReference type="GeneID" id="119722462"/>
<evidence type="ECO:0000256" key="1">
    <source>
        <dbReference type="ARBA" id="ARBA00004323"/>
    </source>
</evidence>
<organism evidence="13 14">
    <name type="scientific">Patiria miniata</name>
    <name type="common">Bat star</name>
    <name type="synonym">Asterina miniata</name>
    <dbReference type="NCBI Taxonomy" id="46514"/>
    <lineage>
        <taxon>Eukaryota</taxon>
        <taxon>Metazoa</taxon>
        <taxon>Echinodermata</taxon>
        <taxon>Eleutherozoa</taxon>
        <taxon>Asterozoa</taxon>
        <taxon>Asteroidea</taxon>
        <taxon>Valvatacea</taxon>
        <taxon>Valvatida</taxon>
        <taxon>Asterinidae</taxon>
        <taxon>Patiria</taxon>
    </lineage>
</organism>
<feature type="compositionally biased region" description="Basic and acidic residues" evidence="11">
    <location>
        <begin position="92"/>
        <end position="106"/>
    </location>
</feature>
<evidence type="ECO:0000256" key="2">
    <source>
        <dbReference type="ARBA" id="ARBA00006003"/>
    </source>
</evidence>
<keyword evidence="8" id="KW-0333">Golgi apparatus</keyword>
<protein>
    <submittedName>
        <fullName evidence="13">Uncharacterized protein</fullName>
    </submittedName>
</protein>
<evidence type="ECO:0000256" key="3">
    <source>
        <dbReference type="ARBA" id="ARBA00022676"/>
    </source>
</evidence>
<evidence type="ECO:0000256" key="10">
    <source>
        <dbReference type="ARBA" id="ARBA00023180"/>
    </source>
</evidence>
<keyword evidence="4" id="KW-0808">Transferase</keyword>
<keyword evidence="7 12" id="KW-1133">Transmembrane helix</keyword>
<keyword evidence="6" id="KW-0735">Signal-anchor</keyword>
<dbReference type="CDD" id="cd23965">
    <property type="entry name" value="GT29_ST6GALNAC3_4_5_6"/>
    <property type="match status" value="1"/>
</dbReference>
<evidence type="ECO:0000256" key="5">
    <source>
        <dbReference type="ARBA" id="ARBA00022692"/>
    </source>
</evidence>
<reference evidence="13" key="1">
    <citation type="submission" date="2022-11" db="UniProtKB">
        <authorList>
            <consortium name="EnsemblMetazoa"/>
        </authorList>
    </citation>
    <scope>IDENTIFICATION</scope>
</reference>
<evidence type="ECO:0000313" key="13">
    <source>
        <dbReference type="EnsemblMetazoa" id="XP_038048523.1"/>
    </source>
</evidence>
<evidence type="ECO:0000313" key="14">
    <source>
        <dbReference type="Proteomes" id="UP000887568"/>
    </source>
</evidence>
<dbReference type="EnsemblMetazoa" id="XM_038192595.1">
    <property type="protein sequence ID" value="XP_038048523.1"/>
    <property type="gene ID" value="LOC119722462"/>
</dbReference>
<sequence length="525" mass="59546">MRLCRTRLGTWGRRKVLMMAFWYFAVIFSAFLYYTYATWRPANMYSALFDVPVAGDHRAGAALLEESPDVLRSQRAELRRILGENVSLAGRKSSEGDTRARARDPASADPQLPFPGGDSSILGLPNKSSRIVRGSGVAANRTRNASAPGGSNQDHVTNENSLRRRVETENEVELTEIDTEEEEDDDEVRYPVTYSLDLTTVGFENATLKPPLAPAVEGYERVSSAEALRLHCGRCSVVSSSGHLINQSRGRDIDSAQCVLRMNSAPTVGYEDDVGARTTVRVIGHVNLLVLNSSREYQHEIFVNRTSRADKIVIPWLHSIRLNKETNLYYKIAQNFSKTFPEVEFYFLTPEKSKMAEEIFKSETGLTTREANTWLTTGWMTLLFAIDVCDEIDIYGLVDEGHCRDHPNDTTPYHYYDPSGMIECKYYQKSEERLTGGHLFITEKAVFARWAHRFNFRFHAPAWNLTANPAANLSLALETPFLKMFYEAKRNNRSVAAVRTRKVVRRIVRRVVIKRKVPVLKKTKV</sequence>
<evidence type="ECO:0000256" key="8">
    <source>
        <dbReference type="ARBA" id="ARBA00023034"/>
    </source>
</evidence>
<evidence type="ECO:0000256" key="9">
    <source>
        <dbReference type="ARBA" id="ARBA00023136"/>
    </source>
</evidence>
<feature type="transmembrane region" description="Helical" evidence="12">
    <location>
        <begin position="20"/>
        <end position="39"/>
    </location>
</feature>
<keyword evidence="3" id="KW-0328">Glycosyltransferase</keyword>
<dbReference type="RefSeq" id="XP_038048522.1">
    <property type="nucleotide sequence ID" value="XM_038192594.1"/>
</dbReference>
<evidence type="ECO:0000256" key="4">
    <source>
        <dbReference type="ARBA" id="ARBA00022679"/>
    </source>
</evidence>
<dbReference type="PANTHER" id="PTHR23136">
    <property type="entry name" value="TAX1-BINDING PROTEIN 3-RELATED"/>
    <property type="match status" value="1"/>
</dbReference>
<feature type="compositionally biased region" description="Polar residues" evidence="11">
    <location>
        <begin position="141"/>
        <end position="160"/>
    </location>
</feature>
<dbReference type="Proteomes" id="UP000887568">
    <property type="component" value="Unplaced"/>
</dbReference>
<dbReference type="OrthoDB" id="10264956at2759"/>
<dbReference type="InterPro" id="IPR001675">
    <property type="entry name" value="Glyco_trans_29"/>
</dbReference>
<accession>A0A913Z9R4</accession>
<dbReference type="OMA" id="TKEANTW"/>
<evidence type="ECO:0000256" key="7">
    <source>
        <dbReference type="ARBA" id="ARBA00022989"/>
    </source>
</evidence>
<keyword evidence="5 12" id="KW-0812">Transmembrane</keyword>
<keyword evidence="9 12" id="KW-0472">Membrane</keyword>